<organism evidence="2 3">
    <name type="scientific">Meganyctiphanes norvegica</name>
    <name type="common">Northern krill</name>
    <name type="synonym">Thysanopoda norvegica</name>
    <dbReference type="NCBI Taxonomy" id="48144"/>
    <lineage>
        <taxon>Eukaryota</taxon>
        <taxon>Metazoa</taxon>
        <taxon>Ecdysozoa</taxon>
        <taxon>Arthropoda</taxon>
        <taxon>Crustacea</taxon>
        <taxon>Multicrustacea</taxon>
        <taxon>Malacostraca</taxon>
        <taxon>Eumalacostraca</taxon>
        <taxon>Eucarida</taxon>
        <taxon>Euphausiacea</taxon>
        <taxon>Euphausiidae</taxon>
        <taxon>Meganyctiphanes</taxon>
    </lineage>
</organism>
<accession>A0AAV2QHM9</accession>
<proteinExistence type="predicted"/>
<evidence type="ECO:0000259" key="1">
    <source>
        <dbReference type="Pfam" id="PF03184"/>
    </source>
</evidence>
<evidence type="ECO:0000313" key="3">
    <source>
        <dbReference type="Proteomes" id="UP001497623"/>
    </source>
</evidence>
<dbReference type="PANTHER" id="PTHR19303">
    <property type="entry name" value="TRANSPOSON"/>
    <property type="match status" value="1"/>
</dbReference>
<dbReference type="Pfam" id="PF03184">
    <property type="entry name" value="DDE_1"/>
    <property type="match status" value="1"/>
</dbReference>
<dbReference type="Proteomes" id="UP001497623">
    <property type="component" value="Unassembled WGS sequence"/>
</dbReference>
<gene>
    <name evidence="2" type="ORF">MNOR_LOCUS13134</name>
</gene>
<reference evidence="2 3" key="1">
    <citation type="submission" date="2024-05" db="EMBL/GenBank/DDBJ databases">
        <authorList>
            <person name="Wallberg A."/>
        </authorList>
    </citation>
    <scope>NUCLEOTIDE SEQUENCE [LARGE SCALE GENOMIC DNA]</scope>
</reference>
<evidence type="ECO:0000313" key="2">
    <source>
        <dbReference type="EMBL" id="CAL4087017.1"/>
    </source>
</evidence>
<protein>
    <recommendedName>
        <fullName evidence="1">DDE-1 domain-containing protein</fullName>
    </recommendedName>
</protein>
<dbReference type="AlphaFoldDB" id="A0AAV2QHM9"/>
<dbReference type="InterPro" id="IPR004875">
    <property type="entry name" value="DDE_SF_endonuclease_dom"/>
</dbReference>
<dbReference type="GO" id="GO:0005634">
    <property type="term" value="C:nucleus"/>
    <property type="evidence" value="ECO:0007669"/>
    <property type="project" value="TreeGrafter"/>
</dbReference>
<comment type="caution">
    <text evidence="2">The sequence shown here is derived from an EMBL/GenBank/DDBJ whole genome shotgun (WGS) entry which is preliminary data.</text>
</comment>
<keyword evidence="3" id="KW-1185">Reference proteome</keyword>
<feature type="non-terminal residue" evidence="2">
    <location>
        <position position="253"/>
    </location>
</feature>
<dbReference type="PANTHER" id="PTHR19303:SF73">
    <property type="entry name" value="PROTEIN PDC2"/>
    <property type="match status" value="1"/>
</dbReference>
<name>A0AAV2QHM9_MEGNR</name>
<dbReference type="InterPro" id="IPR050863">
    <property type="entry name" value="CenT-Element_Derived"/>
</dbReference>
<dbReference type="EMBL" id="CAXKWB010007412">
    <property type="protein sequence ID" value="CAL4087017.1"/>
    <property type="molecule type" value="Genomic_DNA"/>
</dbReference>
<dbReference type="GO" id="GO:0003677">
    <property type="term" value="F:DNA binding"/>
    <property type="evidence" value="ECO:0007669"/>
    <property type="project" value="TreeGrafter"/>
</dbReference>
<feature type="domain" description="DDE-1" evidence="1">
    <location>
        <begin position="28"/>
        <end position="193"/>
    </location>
</feature>
<sequence length="253" mass="28286">MDETAKRYNTRPTHTYATGNVGGYKQSKERLTVAVCANADGSHKYGLYVIGTAKRPRTFPKDWSPRLIGITRASNKTAWMNTITFTEFIKEFDATMMHRHGGEEVLLLMDNAPSHKLEEGVVLQCTKIAFLPPNTTTHLQPMDAGIIANFKHHYKKLATRAQLQMIIRGLPAHISSYQALLFCKKAWDAVSAQTGLRLASFPDLVMLSTLSASTSKPISSNVSRTHWIRCRELCQIITSLVQTSTLQQTMTCL</sequence>